<dbReference type="PANTHER" id="PTHR34482">
    <property type="entry name" value="DNA DAMAGE-INDUCIBLE PROTEIN 1-LIKE"/>
    <property type="match status" value="1"/>
</dbReference>
<accession>A0A8B8LP46</accession>
<keyword evidence="4" id="KW-1185">Reference proteome</keyword>
<dbReference type="GO" id="GO:0003676">
    <property type="term" value="F:nucleic acid binding"/>
    <property type="evidence" value="ECO:0007669"/>
    <property type="project" value="InterPro"/>
</dbReference>
<dbReference type="Pfam" id="PF03732">
    <property type="entry name" value="Retrotrans_gag"/>
    <property type="match status" value="1"/>
</dbReference>
<gene>
    <name evidence="5" type="primary">LOC113866555</name>
</gene>
<name>A0A8B8LP46_ABRPR</name>
<keyword evidence="1" id="KW-0862">Zinc</keyword>
<feature type="compositionally biased region" description="Polar residues" evidence="2">
    <location>
        <begin position="268"/>
        <end position="293"/>
    </location>
</feature>
<evidence type="ECO:0000256" key="1">
    <source>
        <dbReference type="PROSITE-ProRule" id="PRU00047"/>
    </source>
</evidence>
<dbReference type="SUPFAM" id="SSF57756">
    <property type="entry name" value="Retrovirus zinc finger-like domains"/>
    <property type="match status" value="1"/>
</dbReference>
<proteinExistence type="predicted"/>
<feature type="region of interest" description="Disordered" evidence="2">
    <location>
        <begin position="241"/>
        <end position="293"/>
    </location>
</feature>
<feature type="compositionally biased region" description="Polar residues" evidence="2">
    <location>
        <begin position="341"/>
        <end position="356"/>
    </location>
</feature>
<dbReference type="PANTHER" id="PTHR34482:SF36">
    <property type="entry name" value="RETROTRANSPOSON GAG DOMAIN-CONTAINING PROTEIN"/>
    <property type="match status" value="1"/>
</dbReference>
<sequence>MARPPYQFSVKVRYDPEGRWAHDWEQQQFTHISTITFLLDRNGPGPRAYPIPIRVPMRLTFPFPPGVQFMRPHVPPSVHVEPVGYHGLEAFRKNNPSQFKGGFDPNGAQLWIEELEKIFAVMECPEASKQIEAEGREINWECFKRRFLEKYFLEDLRRKEVEFLNLKQGSMIIEEYAAKFDDLSKFCPYFNNNGDDRSRCTKFESGLRLDIKLAIGYQEIIHFPTLVNRCRIYEDDAKAKQAQWKSSGPQRNHPNRRGDAQRRGKPYQVSQRYQGSSSGDERFQNFTRSSNRVGDSGTRCFICGGPHFARECSQKNYVCFRCGKPSHFICDCPEMKRENNNQNNQAGGSKNKNNHQVGRPRTQGRVFTMSGEETSQSDTMI</sequence>
<dbReference type="RefSeq" id="XP_027357183.1">
    <property type="nucleotide sequence ID" value="XM_027501382.1"/>
</dbReference>
<evidence type="ECO:0000259" key="3">
    <source>
        <dbReference type="PROSITE" id="PS50158"/>
    </source>
</evidence>
<dbReference type="Gene3D" id="4.10.60.10">
    <property type="entry name" value="Zinc finger, CCHC-type"/>
    <property type="match status" value="1"/>
</dbReference>
<dbReference type="InterPro" id="IPR036875">
    <property type="entry name" value="Znf_CCHC_sf"/>
</dbReference>
<dbReference type="InterPro" id="IPR005162">
    <property type="entry name" value="Retrotrans_gag_dom"/>
</dbReference>
<evidence type="ECO:0000313" key="5">
    <source>
        <dbReference type="RefSeq" id="XP_027357183.1"/>
    </source>
</evidence>
<dbReference type="PROSITE" id="PS50158">
    <property type="entry name" value="ZF_CCHC"/>
    <property type="match status" value="1"/>
</dbReference>
<dbReference type="Proteomes" id="UP000694853">
    <property type="component" value="Unplaced"/>
</dbReference>
<feature type="domain" description="CCHC-type" evidence="3">
    <location>
        <begin position="319"/>
        <end position="334"/>
    </location>
</feature>
<dbReference type="AlphaFoldDB" id="A0A8B8LP46"/>
<feature type="compositionally biased region" description="Polar residues" evidence="2">
    <location>
        <begin position="243"/>
        <end position="252"/>
    </location>
</feature>
<reference evidence="4" key="1">
    <citation type="journal article" date="2019" name="Toxins">
        <title>Detection of Abrin-Like and Prepropulchellin-Like Toxin Genes and Transcripts Using Whole Genome Sequencing and Full-Length Transcript Sequencing of Abrus precatorius.</title>
        <authorList>
            <person name="Hovde B.T."/>
            <person name="Daligault H.E."/>
            <person name="Hanschen E.R."/>
            <person name="Kunde Y.A."/>
            <person name="Johnson M.B."/>
            <person name="Starkenburg S.R."/>
            <person name="Johnson S.L."/>
        </authorList>
    </citation>
    <scope>NUCLEOTIDE SEQUENCE [LARGE SCALE GENOMIC DNA]</scope>
</reference>
<dbReference type="InterPro" id="IPR001878">
    <property type="entry name" value="Znf_CCHC"/>
</dbReference>
<evidence type="ECO:0000313" key="4">
    <source>
        <dbReference type="Proteomes" id="UP000694853"/>
    </source>
</evidence>
<dbReference type="GO" id="GO:0008270">
    <property type="term" value="F:zinc ion binding"/>
    <property type="evidence" value="ECO:0007669"/>
    <property type="project" value="UniProtKB-KW"/>
</dbReference>
<keyword evidence="1" id="KW-0863">Zinc-finger</keyword>
<dbReference type="GeneID" id="113866555"/>
<feature type="region of interest" description="Disordered" evidence="2">
    <location>
        <begin position="341"/>
        <end position="381"/>
    </location>
</feature>
<reference evidence="5" key="2">
    <citation type="submission" date="2025-08" db="UniProtKB">
        <authorList>
            <consortium name="RefSeq"/>
        </authorList>
    </citation>
    <scope>IDENTIFICATION</scope>
    <source>
        <tissue evidence="5">Young leaves</tissue>
    </source>
</reference>
<feature type="compositionally biased region" description="Polar residues" evidence="2">
    <location>
        <begin position="371"/>
        <end position="381"/>
    </location>
</feature>
<organism evidence="4 5">
    <name type="scientific">Abrus precatorius</name>
    <name type="common">Indian licorice</name>
    <name type="synonym">Glycine abrus</name>
    <dbReference type="NCBI Taxonomy" id="3816"/>
    <lineage>
        <taxon>Eukaryota</taxon>
        <taxon>Viridiplantae</taxon>
        <taxon>Streptophyta</taxon>
        <taxon>Embryophyta</taxon>
        <taxon>Tracheophyta</taxon>
        <taxon>Spermatophyta</taxon>
        <taxon>Magnoliopsida</taxon>
        <taxon>eudicotyledons</taxon>
        <taxon>Gunneridae</taxon>
        <taxon>Pentapetalae</taxon>
        <taxon>rosids</taxon>
        <taxon>fabids</taxon>
        <taxon>Fabales</taxon>
        <taxon>Fabaceae</taxon>
        <taxon>Papilionoideae</taxon>
        <taxon>50 kb inversion clade</taxon>
        <taxon>NPAAA clade</taxon>
        <taxon>indigoferoid/millettioid clade</taxon>
        <taxon>Abreae</taxon>
        <taxon>Abrus</taxon>
    </lineage>
</organism>
<dbReference type="KEGG" id="aprc:113866555"/>
<dbReference type="OrthoDB" id="1434223at2759"/>
<protein>
    <submittedName>
        <fullName evidence="5">Uncharacterized protein LOC113866555</fullName>
    </submittedName>
</protein>
<keyword evidence="1" id="KW-0479">Metal-binding</keyword>
<dbReference type="SMART" id="SM00343">
    <property type="entry name" value="ZnF_C2HC"/>
    <property type="match status" value="2"/>
</dbReference>
<evidence type="ECO:0000256" key="2">
    <source>
        <dbReference type="SAM" id="MobiDB-lite"/>
    </source>
</evidence>